<comment type="caution">
    <text evidence="1">The sequence shown here is derived from an EMBL/GenBank/DDBJ whole genome shotgun (WGS) entry which is preliminary data.</text>
</comment>
<evidence type="ECO:0000313" key="1">
    <source>
        <dbReference type="EMBL" id="KAL1265669.1"/>
    </source>
</evidence>
<name>A0ABR3MM14_9TELE</name>
<protein>
    <submittedName>
        <fullName evidence="1">Uncharacterized protein</fullName>
    </submittedName>
</protein>
<sequence length="83" mass="9007">MLCLFTFPFLNEWDQALPTQGLEWQAAVPPLQHSACSSRACSEKELYCSKVSRQPHGSGARGLCLSGITSMSVSGMTSIQKQS</sequence>
<dbReference type="Proteomes" id="UP001558613">
    <property type="component" value="Unassembled WGS sequence"/>
</dbReference>
<evidence type="ECO:0000313" key="2">
    <source>
        <dbReference type="Proteomes" id="UP001558613"/>
    </source>
</evidence>
<organism evidence="1 2">
    <name type="scientific">Cirrhinus molitorella</name>
    <name type="common">mud carp</name>
    <dbReference type="NCBI Taxonomy" id="172907"/>
    <lineage>
        <taxon>Eukaryota</taxon>
        <taxon>Metazoa</taxon>
        <taxon>Chordata</taxon>
        <taxon>Craniata</taxon>
        <taxon>Vertebrata</taxon>
        <taxon>Euteleostomi</taxon>
        <taxon>Actinopterygii</taxon>
        <taxon>Neopterygii</taxon>
        <taxon>Teleostei</taxon>
        <taxon>Ostariophysi</taxon>
        <taxon>Cypriniformes</taxon>
        <taxon>Cyprinidae</taxon>
        <taxon>Labeoninae</taxon>
        <taxon>Labeonini</taxon>
        <taxon>Cirrhinus</taxon>
    </lineage>
</organism>
<gene>
    <name evidence="1" type="ORF">QQF64_003696</name>
</gene>
<accession>A0ABR3MM14</accession>
<dbReference type="EMBL" id="JAYMGO010000011">
    <property type="protein sequence ID" value="KAL1265669.1"/>
    <property type="molecule type" value="Genomic_DNA"/>
</dbReference>
<proteinExistence type="predicted"/>
<keyword evidence="2" id="KW-1185">Reference proteome</keyword>
<reference evidence="1 2" key="1">
    <citation type="submission" date="2023-09" db="EMBL/GenBank/DDBJ databases">
        <authorList>
            <person name="Wang M."/>
        </authorList>
    </citation>
    <scope>NUCLEOTIDE SEQUENCE [LARGE SCALE GENOMIC DNA]</scope>
    <source>
        <strain evidence="1">GT-2023</strain>
        <tissue evidence="1">Liver</tissue>
    </source>
</reference>